<evidence type="ECO:0000313" key="1">
    <source>
        <dbReference type="EMBL" id="MDO6423469.1"/>
    </source>
</evidence>
<dbReference type="RefSeq" id="WP_303493136.1">
    <property type="nucleotide sequence ID" value="NZ_JAUOPB010000009.1"/>
</dbReference>
<evidence type="ECO:0000313" key="2">
    <source>
        <dbReference type="Proteomes" id="UP001169760"/>
    </source>
</evidence>
<name>A0AAW7XAU5_9GAMM</name>
<proteinExistence type="predicted"/>
<evidence type="ECO:0008006" key="3">
    <source>
        <dbReference type="Google" id="ProtNLM"/>
    </source>
</evidence>
<dbReference type="AlphaFoldDB" id="A0AAW7XAU5"/>
<comment type="caution">
    <text evidence="1">The sequence shown here is derived from an EMBL/GenBank/DDBJ whole genome shotgun (WGS) entry which is preliminary data.</text>
</comment>
<dbReference type="PROSITE" id="PS51257">
    <property type="entry name" value="PROKAR_LIPOPROTEIN"/>
    <property type="match status" value="1"/>
</dbReference>
<dbReference type="Proteomes" id="UP001169760">
    <property type="component" value="Unassembled WGS sequence"/>
</dbReference>
<dbReference type="EMBL" id="JAUOPB010000009">
    <property type="protein sequence ID" value="MDO6423469.1"/>
    <property type="molecule type" value="Genomic_DNA"/>
</dbReference>
<gene>
    <name evidence="1" type="ORF">Q4521_13395</name>
</gene>
<protein>
    <recommendedName>
        <fullName evidence="3">Lipoprotein</fullName>
    </recommendedName>
</protein>
<accession>A0AAW7XAU5</accession>
<sequence length="579" mass="65593">MRLTNTALHCSTYSTALLTALISVLLLTSLTACSEKSVSPATSNTTQINTVQEQPSKTEFLAQDYIDHNEVFNPEAPIPAQCYTKTESKFNPCYVCHQTYSESDRPNQMHDGFQQGSYAFSDVGVTNSWKNLFVNREEKIKDISDEFILDYIQTDNYTPLIEKLKNSDWSGVVPELKHLEKGAEAFDEYGLAKDGSLWVAFNYKPLPSTFWPTNGSTDDVMIKLATPFTQRNGEFSRQVYFANLALLELAITGKQSTSLPPTNEIELQLDLDNDGKLTSNTTTIHRRTHYIGDAHQTPLAHMLYPEGTAFLHSVRYVGVGENGEIFNPPRMKELRYMKKQTFLPTERLSGSYYREAKEKHFGNLPYSVDKQDKGMSNGFGWQVLGFIEDEQGNLRKQHSEEQAFCMGCHKTIGTTIDQTFAFPRKVAGAEGWGYINLKTIKDVPNIRASDLQPEEQGEYLTYLERVGGGDEFRQNSEMLARWFTSNGVNKAKVESLESIYDLITPSKERALALNKAYYTIVKEQSYLFGRDTVLLPATNVYTEVDESEPPLLPQHRHQWDIRLDWRANSTTGPQSLVAQ</sequence>
<organism evidence="1 2">
    <name type="scientific">Saccharophagus degradans</name>
    <dbReference type="NCBI Taxonomy" id="86304"/>
    <lineage>
        <taxon>Bacteria</taxon>
        <taxon>Pseudomonadati</taxon>
        <taxon>Pseudomonadota</taxon>
        <taxon>Gammaproteobacteria</taxon>
        <taxon>Cellvibrionales</taxon>
        <taxon>Cellvibrionaceae</taxon>
        <taxon>Saccharophagus</taxon>
    </lineage>
</organism>
<reference evidence="1" key="1">
    <citation type="submission" date="2023-07" db="EMBL/GenBank/DDBJ databases">
        <title>Genome content predicts the carbon catabolic preferences of heterotrophic bacteria.</title>
        <authorList>
            <person name="Gralka M."/>
        </authorList>
    </citation>
    <scope>NUCLEOTIDE SEQUENCE</scope>
    <source>
        <strain evidence="1">I3M17_2</strain>
    </source>
</reference>